<keyword evidence="2" id="KW-1185">Reference proteome</keyword>
<sequence>MDRTNRSNESNSFKEENTVLAELFTSEDDASQNINFGYQNNNDIYLEDYREGIPK</sequence>
<reference evidence="1" key="1">
    <citation type="submission" date="2021-06" db="EMBL/GenBank/DDBJ databases">
        <authorList>
            <person name="Kallberg Y."/>
            <person name="Tangrot J."/>
            <person name="Rosling A."/>
        </authorList>
    </citation>
    <scope>NUCLEOTIDE SEQUENCE</scope>
    <source>
        <strain evidence="1">AU212A</strain>
    </source>
</reference>
<accession>A0ACA9P4U5</accession>
<dbReference type="Proteomes" id="UP000789860">
    <property type="component" value="Unassembled WGS sequence"/>
</dbReference>
<evidence type="ECO:0000313" key="2">
    <source>
        <dbReference type="Proteomes" id="UP000789860"/>
    </source>
</evidence>
<name>A0ACA9P4U5_9GLOM</name>
<organism evidence="1 2">
    <name type="scientific">Scutellospora calospora</name>
    <dbReference type="NCBI Taxonomy" id="85575"/>
    <lineage>
        <taxon>Eukaryota</taxon>
        <taxon>Fungi</taxon>
        <taxon>Fungi incertae sedis</taxon>
        <taxon>Mucoromycota</taxon>
        <taxon>Glomeromycotina</taxon>
        <taxon>Glomeromycetes</taxon>
        <taxon>Diversisporales</taxon>
        <taxon>Gigasporaceae</taxon>
        <taxon>Scutellospora</taxon>
    </lineage>
</organism>
<proteinExistence type="predicted"/>
<comment type="caution">
    <text evidence="1">The sequence shown here is derived from an EMBL/GenBank/DDBJ whole genome shotgun (WGS) entry which is preliminary data.</text>
</comment>
<evidence type="ECO:0000313" key="1">
    <source>
        <dbReference type="EMBL" id="CAG8690783.1"/>
    </source>
</evidence>
<feature type="non-terminal residue" evidence="1">
    <location>
        <position position="55"/>
    </location>
</feature>
<gene>
    <name evidence="1" type="ORF">SCALOS_LOCUS10122</name>
</gene>
<protein>
    <submittedName>
        <fullName evidence="1">4772_t:CDS:1</fullName>
    </submittedName>
</protein>
<dbReference type="EMBL" id="CAJVPM010035701">
    <property type="protein sequence ID" value="CAG8690783.1"/>
    <property type="molecule type" value="Genomic_DNA"/>
</dbReference>